<dbReference type="Proteomes" id="UP001199525">
    <property type="component" value="Unassembled WGS sequence"/>
</dbReference>
<protein>
    <submittedName>
        <fullName evidence="8">Type II toxin-antitoxin system VapC family toxin</fullName>
    </submittedName>
</protein>
<accession>A0ABS8I3J1</accession>
<comment type="cofactor">
    <cofactor evidence="1">
        <name>Mg(2+)</name>
        <dbReference type="ChEBI" id="CHEBI:18420"/>
    </cofactor>
</comment>
<evidence type="ECO:0000256" key="4">
    <source>
        <dbReference type="ARBA" id="ARBA00022723"/>
    </source>
</evidence>
<proteinExistence type="inferred from homology"/>
<comment type="caution">
    <text evidence="8">The sequence shown here is derived from an EMBL/GenBank/DDBJ whole genome shotgun (WGS) entry which is preliminary data.</text>
</comment>
<evidence type="ECO:0000313" key="9">
    <source>
        <dbReference type="Proteomes" id="UP001199525"/>
    </source>
</evidence>
<dbReference type="EMBL" id="JAIVFQ010000005">
    <property type="protein sequence ID" value="MCC5598760.1"/>
    <property type="molecule type" value="Genomic_DNA"/>
</dbReference>
<dbReference type="SUPFAM" id="SSF88723">
    <property type="entry name" value="PIN domain-like"/>
    <property type="match status" value="1"/>
</dbReference>
<name>A0ABS8I3J1_9NOSO</name>
<gene>
    <name evidence="8" type="ORF">LC586_05900</name>
</gene>
<keyword evidence="6" id="KW-0460">Magnesium</keyword>
<evidence type="ECO:0000256" key="3">
    <source>
        <dbReference type="ARBA" id="ARBA00022722"/>
    </source>
</evidence>
<sequence>MNDLRILDTDHLSLMQRGNPFIIQQLNKFNPQNIAITIITAKEQLVGRLNIINRADSLNDLVFAYAKLKDTLEDLNTLYVLAFSHDAGNIYAELVKHKIRIGTQDLRIAAITLSVNGILVTRNRKDFQKVPNLRLEDWTRS</sequence>
<evidence type="ECO:0000256" key="2">
    <source>
        <dbReference type="ARBA" id="ARBA00022649"/>
    </source>
</evidence>
<keyword evidence="3" id="KW-0540">Nuclease</keyword>
<comment type="similarity">
    <text evidence="7">Belongs to the PINc/VapC protein family.</text>
</comment>
<dbReference type="PANTHER" id="PTHR33653:SF1">
    <property type="entry name" value="RIBONUCLEASE VAPC2"/>
    <property type="match status" value="1"/>
</dbReference>
<dbReference type="InterPro" id="IPR029060">
    <property type="entry name" value="PIN-like_dom_sf"/>
</dbReference>
<dbReference type="PANTHER" id="PTHR33653">
    <property type="entry name" value="RIBONUCLEASE VAPC2"/>
    <property type="match status" value="1"/>
</dbReference>
<dbReference type="InterPro" id="IPR050556">
    <property type="entry name" value="Type_II_TA_system_RNase"/>
</dbReference>
<dbReference type="RefSeq" id="WP_229483630.1">
    <property type="nucleotide sequence ID" value="NZ_JAIVFQ010000005.1"/>
</dbReference>
<organism evidence="8 9">
    <name type="scientific">Nostoc favosum CHAB5714</name>
    <dbReference type="NCBI Taxonomy" id="2780399"/>
    <lineage>
        <taxon>Bacteria</taxon>
        <taxon>Bacillati</taxon>
        <taxon>Cyanobacteriota</taxon>
        <taxon>Cyanophyceae</taxon>
        <taxon>Nostocales</taxon>
        <taxon>Nostocaceae</taxon>
        <taxon>Nostoc</taxon>
        <taxon>Nostoc favosum</taxon>
    </lineage>
</organism>
<evidence type="ECO:0000256" key="6">
    <source>
        <dbReference type="ARBA" id="ARBA00022842"/>
    </source>
</evidence>
<reference evidence="8 9" key="1">
    <citation type="journal article" date="2021" name="Microorganisms">
        <title>Genome Evolution of Filamentous Cyanobacterium Nostoc Species: From Facultative Symbiosis to Free Living.</title>
        <authorList>
            <person name="Huo D."/>
            <person name="Li H."/>
            <person name="Cai F."/>
            <person name="Guo X."/>
            <person name="Qiao Z."/>
            <person name="Wang W."/>
            <person name="Yu G."/>
            <person name="Li R."/>
        </authorList>
    </citation>
    <scope>NUCLEOTIDE SEQUENCE [LARGE SCALE GENOMIC DNA]</scope>
    <source>
        <strain evidence="8 9">CHAB 5714</strain>
    </source>
</reference>
<dbReference type="Gene3D" id="3.40.50.1010">
    <property type="entry name" value="5'-nuclease"/>
    <property type="match status" value="1"/>
</dbReference>
<keyword evidence="9" id="KW-1185">Reference proteome</keyword>
<evidence type="ECO:0000256" key="7">
    <source>
        <dbReference type="ARBA" id="ARBA00038093"/>
    </source>
</evidence>
<keyword evidence="5" id="KW-0378">Hydrolase</keyword>
<evidence type="ECO:0000313" key="8">
    <source>
        <dbReference type="EMBL" id="MCC5598760.1"/>
    </source>
</evidence>
<evidence type="ECO:0000256" key="5">
    <source>
        <dbReference type="ARBA" id="ARBA00022801"/>
    </source>
</evidence>
<dbReference type="CDD" id="cd09881">
    <property type="entry name" value="PIN_VapC4-5_FitB-like"/>
    <property type="match status" value="1"/>
</dbReference>
<evidence type="ECO:0000256" key="1">
    <source>
        <dbReference type="ARBA" id="ARBA00001946"/>
    </source>
</evidence>
<keyword evidence="2" id="KW-1277">Toxin-antitoxin system</keyword>
<keyword evidence="4" id="KW-0479">Metal-binding</keyword>